<evidence type="ECO:0000313" key="1">
    <source>
        <dbReference type="EMBL" id="EYF07326.1"/>
    </source>
</evidence>
<accession>A0A017TFD3</accession>
<dbReference type="Proteomes" id="UP000019678">
    <property type="component" value="Unassembled WGS sequence"/>
</dbReference>
<evidence type="ECO:0000313" key="2">
    <source>
        <dbReference type="Proteomes" id="UP000019678"/>
    </source>
</evidence>
<comment type="caution">
    <text evidence="1">The sequence shown here is derived from an EMBL/GenBank/DDBJ whole genome shotgun (WGS) entry which is preliminary data.</text>
</comment>
<name>A0A017TFD3_9BACT</name>
<organism evidence="1 2">
    <name type="scientific">Chondromyces apiculatus DSM 436</name>
    <dbReference type="NCBI Taxonomy" id="1192034"/>
    <lineage>
        <taxon>Bacteria</taxon>
        <taxon>Pseudomonadati</taxon>
        <taxon>Myxococcota</taxon>
        <taxon>Polyangia</taxon>
        <taxon>Polyangiales</taxon>
        <taxon>Polyangiaceae</taxon>
        <taxon>Chondromyces</taxon>
    </lineage>
</organism>
<proteinExistence type="predicted"/>
<dbReference type="AlphaFoldDB" id="A0A017TFD3"/>
<gene>
    <name evidence="1" type="ORF">CAP_0805</name>
</gene>
<dbReference type="EMBL" id="ASRX01000011">
    <property type="protein sequence ID" value="EYF07326.1"/>
    <property type="molecule type" value="Genomic_DNA"/>
</dbReference>
<reference evidence="1 2" key="1">
    <citation type="submission" date="2013-05" db="EMBL/GenBank/DDBJ databases">
        <title>Genome assembly of Chondromyces apiculatus DSM 436.</title>
        <authorList>
            <person name="Sharma G."/>
            <person name="Khatri I."/>
            <person name="Kaur C."/>
            <person name="Mayilraj S."/>
            <person name="Subramanian S."/>
        </authorList>
    </citation>
    <scope>NUCLEOTIDE SEQUENCE [LARGE SCALE GENOMIC DNA]</scope>
    <source>
        <strain evidence="1 2">DSM 436</strain>
    </source>
</reference>
<sequence length="41" mass="4752">MLVPDLAGWRRERMPQIPTVPFFTLPITKPVSSPGLRPHRR</sequence>
<keyword evidence="2" id="KW-1185">Reference proteome</keyword>
<protein>
    <submittedName>
        <fullName evidence="1">Uncharacterized protein</fullName>
    </submittedName>
</protein>